<dbReference type="eggNOG" id="KOG0017">
    <property type="taxonomic scope" value="Eukaryota"/>
</dbReference>
<reference evidence="3" key="2">
    <citation type="submission" date="2025-08" db="UniProtKB">
        <authorList>
            <consortium name="RefSeq"/>
        </authorList>
    </citation>
    <scope>IDENTIFICATION</scope>
    <source>
        <tissue evidence="3">Leaf</tissue>
    </source>
</reference>
<dbReference type="AlphaFoldDB" id="A0A1U7WPC9"/>
<dbReference type="GO" id="GO:0003676">
    <property type="term" value="F:nucleic acid binding"/>
    <property type="evidence" value="ECO:0007669"/>
    <property type="project" value="InterPro"/>
</dbReference>
<sequence length="311" mass="35664">MLPYPGNAHIDPLEIQVRERHDYCNAIEMKPYGEPWYHNIKRFLKTKEYFEQDSRDQKRTIRRLVSIFFLSGEILYKRTLDLNLFSCVDSREVEKIMNEVHSGVCGPERCQIHSDLINSPSLDLHPMSAPWPFVAWGIDVIGLIEPKASNGYIFILVAIDYFTKWVEAVTFKVVTKKEVVDFVHSNIIFRFGIPKTIITDNTANLNSHLMREVCEQFKIMHCNSTPSRPKANGTVEAANKNIKKIAKKMVQGSRQWHEMFPFALLGYHTTMCTSVGATPYLLVYGTEALIPAKVKILSLRVIIEAEIEDDA</sequence>
<dbReference type="InterPro" id="IPR001584">
    <property type="entry name" value="Integrase_cat-core"/>
</dbReference>
<protein>
    <submittedName>
        <fullName evidence="3">Uncharacterized protein K02A2.6-like</fullName>
    </submittedName>
</protein>
<keyword evidence="2" id="KW-1185">Reference proteome</keyword>
<dbReference type="GO" id="GO:0015074">
    <property type="term" value="P:DNA integration"/>
    <property type="evidence" value="ECO:0007669"/>
    <property type="project" value="InterPro"/>
</dbReference>
<dbReference type="PROSITE" id="PS50994">
    <property type="entry name" value="INTEGRASE"/>
    <property type="match status" value="1"/>
</dbReference>
<dbReference type="Proteomes" id="UP000189701">
    <property type="component" value="Unplaced"/>
</dbReference>
<organism evidence="2 3">
    <name type="scientific">Nicotiana sylvestris</name>
    <name type="common">Wood tobacco</name>
    <name type="synonym">South American tobacco</name>
    <dbReference type="NCBI Taxonomy" id="4096"/>
    <lineage>
        <taxon>Eukaryota</taxon>
        <taxon>Viridiplantae</taxon>
        <taxon>Streptophyta</taxon>
        <taxon>Embryophyta</taxon>
        <taxon>Tracheophyta</taxon>
        <taxon>Spermatophyta</taxon>
        <taxon>Magnoliopsida</taxon>
        <taxon>eudicotyledons</taxon>
        <taxon>Gunneridae</taxon>
        <taxon>Pentapetalae</taxon>
        <taxon>asterids</taxon>
        <taxon>lamiids</taxon>
        <taxon>Solanales</taxon>
        <taxon>Solanaceae</taxon>
        <taxon>Nicotianoideae</taxon>
        <taxon>Nicotianeae</taxon>
        <taxon>Nicotiana</taxon>
    </lineage>
</organism>
<reference evidence="2" key="1">
    <citation type="journal article" date="2013" name="Genome Biol.">
        <title>Reference genomes and transcriptomes of Nicotiana sylvestris and Nicotiana tomentosiformis.</title>
        <authorList>
            <person name="Sierro N."/>
            <person name="Battey J.N."/>
            <person name="Ouadi S."/>
            <person name="Bovet L."/>
            <person name="Goepfert S."/>
            <person name="Bakaher N."/>
            <person name="Peitsch M.C."/>
            <person name="Ivanov N.V."/>
        </authorList>
    </citation>
    <scope>NUCLEOTIDE SEQUENCE [LARGE SCALE GENOMIC DNA]</scope>
</reference>
<dbReference type="PANTHER" id="PTHR48475:SF1">
    <property type="entry name" value="RNASE H TYPE-1 DOMAIN-CONTAINING PROTEIN"/>
    <property type="match status" value="1"/>
</dbReference>
<evidence type="ECO:0000313" key="3">
    <source>
        <dbReference type="RefSeq" id="XP_009776110.1"/>
    </source>
</evidence>
<dbReference type="OrthoDB" id="1294617at2759"/>
<dbReference type="RefSeq" id="XP_009776110.1">
    <property type="nucleotide sequence ID" value="XM_009777808.1"/>
</dbReference>
<dbReference type="SUPFAM" id="SSF53098">
    <property type="entry name" value="Ribonuclease H-like"/>
    <property type="match status" value="1"/>
</dbReference>
<dbReference type="InterPro" id="IPR036397">
    <property type="entry name" value="RNaseH_sf"/>
</dbReference>
<dbReference type="InterPro" id="IPR012337">
    <property type="entry name" value="RNaseH-like_sf"/>
</dbReference>
<dbReference type="Gene3D" id="3.30.420.10">
    <property type="entry name" value="Ribonuclease H-like superfamily/Ribonuclease H"/>
    <property type="match status" value="1"/>
</dbReference>
<accession>A0A1U7WPC9</accession>
<name>A0A1U7WPC9_NICSY</name>
<evidence type="ECO:0000313" key="2">
    <source>
        <dbReference type="Proteomes" id="UP000189701"/>
    </source>
</evidence>
<feature type="domain" description="Integrase catalytic" evidence="1">
    <location>
        <begin position="126"/>
        <end position="287"/>
    </location>
</feature>
<proteinExistence type="predicted"/>
<dbReference type="Pfam" id="PF00665">
    <property type="entry name" value="rve"/>
    <property type="match status" value="1"/>
</dbReference>
<evidence type="ECO:0000259" key="1">
    <source>
        <dbReference type="PROSITE" id="PS50994"/>
    </source>
</evidence>
<dbReference type="PANTHER" id="PTHR48475">
    <property type="entry name" value="RIBONUCLEASE H"/>
    <property type="match status" value="1"/>
</dbReference>
<gene>
    <name evidence="3" type="primary">LOC104225932</name>
</gene>